<dbReference type="InterPro" id="IPR029062">
    <property type="entry name" value="Class_I_gatase-like"/>
</dbReference>
<dbReference type="PANTHER" id="PTHR12969">
    <property type="entry name" value="NGD5/OSM-6/IFT52"/>
    <property type="match status" value="1"/>
</dbReference>
<protein>
    <submittedName>
        <fullName evidence="1">Ig domain protein group 2 domain protein</fullName>
    </submittedName>
</protein>
<proteinExistence type="predicted"/>
<organism evidence="1 2">
    <name type="scientific">Brevibacillus reuszeri</name>
    <dbReference type="NCBI Taxonomy" id="54915"/>
    <lineage>
        <taxon>Bacteria</taxon>
        <taxon>Bacillati</taxon>
        <taxon>Bacillota</taxon>
        <taxon>Bacilli</taxon>
        <taxon>Bacillales</taxon>
        <taxon>Paenibacillaceae</taxon>
        <taxon>Brevibacillus</taxon>
    </lineage>
</organism>
<gene>
    <name evidence="1" type="ORF">ADS79_02805</name>
</gene>
<name>A0A0K9Z0Y4_9BACL</name>
<dbReference type="AlphaFoldDB" id="A0A0K9Z0Y4"/>
<dbReference type="PANTHER" id="PTHR12969:SF7">
    <property type="entry name" value="INTRAFLAGELLAR TRANSPORT PROTEIN 52 HOMOLOG"/>
    <property type="match status" value="1"/>
</dbReference>
<dbReference type="STRING" id="54915.ADS79_02805"/>
<dbReference type="EMBL" id="LGIQ01000002">
    <property type="protein sequence ID" value="KNB74629.1"/>
    <property type="molecule type" value="Genomic_DNA"/>
</dbReference>
<dbReference type="PATRIC" id="fig|54915.3.peg.5727"/>
<evidence type="ECO:0000313" key="2">
    <source>
        <dbReference type="Proteomes" id="UP000036834"/>
    </source>
</evidence>
<accession>A0A0K9Z0Y4</accession>
<dbReference type="InterPro" id="IPR039975">
    <property type="entry name" value="IFT52"/>
</dbReference>
<dbReference type="Proteomes" id="UP000036834">
    <property type="component" value="Unassembled WGS sequence"/>
</dbReference>
<evidence type="ECO:0000313" key="1">
    <source>
        <dbReference type="EMBL" id="KNB74629.1"/>
    </source>
</evidence>
<dbReference type="Gene3D" id="3.40.50.880">
    <property type="match status" value="1"/>
</dbReference>
<sequence length="561" mass="60505">MKKELDYLSKQKKHRLSFFLLSLALFTGIFTLPLTNATVVKAEGPLDPAPVLTPKVVNNNNSKKILFDNTHGQTSGAADWVIDGGFSDFGDALADEGYYVTELRKTTPITLSDLEDYTVFVIGEANIPYKTSEQQAMLDYVENGGSIFFIGDHYNADRNKNRWDANEVFNGYRRGAWDNPAKGMGTEERNSTAMQNVDSSDWLGTNFGIRFRYNALGDITANNVVPSSESFGITSGVSTIAMHAGSTLAILDPNKAKGIVYLPTTNVKWASAVDQGVYNGGGINEGPYVAISKAGSGKAAFIGDSSPVEDATPKYKREENGATKKTYDGFKEQDDAQLLVNLINWLAEQESYTSFDQLSGFTPSPVTQLLAMEDPQTSTEPVPEPWAAPAAGYKWWDSSTFKPGSYGYSSSTPNPGTGQASEDFETGTKAAYAAGDVTLSSGSWNLNNALLGDTSADKKLGNQSVRARAAGSITMNFDVSNVTTVTISHANYGTDTGATWKLQKSVNAGQTWQDVSGLQSSTGTLQEQSFTVNEAGNVRFKIVVAGTSGKRLNFDNITFDN</sequence>
<dbReference type="SUPFAM" id="SSF52317">
    <property type="entry name" value="Class I glutamine amidotransferase-like"/>
    <property type="match status" value="1"/>
</dbReference>
<reference evidence="2" key="1">
    <citation type="submission" date="2015-07" db="EMBL/GenBank/DDBJ databases">
        <title>Genome sequencing project for genomic taxonomy and phylogenomics of Bacillus-like bacteria.</title>
        <authorList>
            <person name="Liu B."/>
            <person name="Wang J."/>
            <person name="Zhu Y."/>
            <person name="Liu G."/>
            <person name="Chen Q."/>
            <person name="Chen Z."/>
            <person name="Lan J."/>
            <person name="Che J."/>
            <person name="Ge C."/>
            <person name="Shi H."/>
            <person name="Pan Z."/>
            <person name="Liu X."/>
        </authorList>
    </citation>
    <scope>NUCLEOTIDE SEQUENCE [LARGE SCALE GENOMIC DNA]</scope>
    <source>
        <strain evidence="2">DSM 9887</strain>
    </source>
</reference>
<comment type="caution">
    <text evidence="1">The sequence shown here is derived from an EMBL/GenBank/DDBJ whole genome shotgun (WGS) entry which is preliminary data.</text>
</comment>